<name>A0ABY8EDS5_9FIRM</name>
<accession>A0ABY8EDS5</accession>
<evidence type="ECO:0000256" key="2">
    <source>
        <dbReference type="ARBA" id="ARBA00023136"/>
    </source>
</evidence>
<dbReference type="PIRSF" id="PIRSF005690">
    <property type="entry name" value="GerBA"/>
    <property type="match status" value="1"/>
</dbReference>
<dbReference type="PANTHER" id="PTHR22550">
    <property type="entry name" value="SPORE GERMINATION PROTEIN"/>
    <property type="match status" value="1"/>
</dbReference>
<dbReference type="InterPro" id="IPR050768">
    <property type="entry name" value="UPF0353/GerABKA_families"/>
</dbReference>
<dbReference type="InterPro" id="IPR004995">
    <property type="entry name" value="Spore_Ger"/>
</dbReference>
<evidence type="ECO:0000256" key="3">
    <source>
        <dbReference type="SAM" id="Phobius"/>
    </source>
</evidence>
<organism evidence="4 5">
    <name type="scientific">Tepidibacter hydrothermalis</name>
    <dbReference type="NCBI Taxonomy" id="3036126"/>
    <lineage>
        <taxon>Bacteria</taxon>
        <taxon>Bacillati</taxon>
        <taxon>Bacillota</taxon>
        <taxon>Clostridia</taxon>
        <taxon>Peptostreptococcales</taxon>
        <taxon>Peptostreptococcaceae</taxon>
        <taxon>Tepidibacter</taxon>
    </lineage>
</organism>
<evidence type="ECO:0000313" key="4">
    <source>
        <dbReference type="EMBL" id="WFD09642.1"/>
    </source>
</evidence>
<reference evidence="4 5" key="1">
    <citation type="submission" date="2023-03" db="EMBL/GenBank/DDBJ databases">
        <title>Complete genome sequence of Tepidibacter sp. SWIR-1, isolated from a deep-sea hydrothermal vent.</title>
        <authorList>
            <person name="Li X."/>
        </authorList>
    </citation>
    <scope>NUCLEOTIDE SEQUENCE [LARGE SCALE GENOMIC DNA]</scope>
    <source>
        <strain evidence="4 5">SWIR-1</strain>
    </source>
</reference>
<keyword evidence="2 3" id="KW-0472">Membrane</keyword>
<dbReference type="Proteomes" id="UP001222800">
    <property type="component" value="Chromosome"/>
</dbReference>
<dbReference type="EMBL" id="CP120733">
    <property type="protein sequence ID" value="WFD09642.1"/>
    <property type="molecule type" value="Genomic_DNA"/>
</dbReference>
<evidence type="ECO:0000313" key="5">
    <source>
        <dbReference type="Proteomes" id="UP001222800"/>
    </source>
</evidence>
<dbReference type="PANTHER" id="PTHR22550:SF5">
    <property type="entry name" value="LEUCINE ZIPPER PROTEIN 4"/>
    <property type="match status" value="1"/>
</dbReference>
<protein>
    <submittedName>
        <fullName evidence="4">Spore germination protein</fullName>
    </submittedName>
</protein>
<gene>
    <name evidence="4" type="ORF">P4S50_14790</name>
</gene>
<sequence length="535" mass="60422">MKFFNKLFNTQEKHTVTNKSIQSENVNVFKPLHDNLSDNITFIKGTIGESSDIVIKEFRIGEDDKNKICIIYADGLADKSLIQDFILKPLMLDIRKVHLESTISSKKKVFETLKNSALPEGDMKEIIDFEDLFAYLLSGDTIILLDGYTQGFVVDSRGWEDRGITEPNSQTVVRGPRDSFSETLQTNTALLRRRIKDTNLWIETKPIGRKTKTDVAVAYIKGTADDEIIEEIRNRLNQIDIDGILESAYIEELIQDEKYTPFPTVYSTERPDAVAAGLLEGRIAILVDNTPFVLLVPALFVHFMQSPEDYYQRFDISTLIRLLRYISFFIALLTPSIYIAVTTFHQEIIPTSLLISIAAQREGVPFPALVEALIMEITFEILREAGIRMPRSVGSAISIVGALVLGEAAVQAGIVSPVMVIVVSTTAISSFVFPAYNMAVPVRILRFIFMISGATFGMYGITLGLIVMILHLCSLNSFGIPYMTPMAPFNWNDQKDTLFRFPHWSMYYRPWLINKNNIIRQQNPKAAKSKPPQHE</sequence>
<feature type="transmembrane region" description="Helical" evidence="3">
    <location>
        <begin position="322"/>
        <end position="344"/>
    </location>
</feature>
<evidence type="ECO:0000256" key="1">
    <source>
        <dbReference type="ARBA" id="ARBA00005278"/>
    </source>
</evidence>
<dbReference type="RefSeq" id="WP_277731573.1">
    <property type="nucleotide sequence ID" value="NZ_CP120733.1"/>
</dbReference>
<feature type="transmembrane region" description="Helical" evidence="3">
    <location>
        <begin position="448"/>
        <end position="472"/>
    </location>
</feature>
<keyword evidence="3" id="KW-1133">Transmembrane helix</keyword>
<proteinExistence type="inferred from homology"/>
<feature type="transmembrane region" description="Helical" evidence="3">
    <location>
        <begin position="418"/>
        <end position="436"/>
    </location>
</feature>
<feature type="transmembrane region" description="Helical" evidence="3">
    <location>
        <begin position="394"/>
        <end position="412"/>
    </location>
</feature>
<keyword evidence="3" id="KW-0812">Transmembrane</keyword>
<keyword evidence="5" id="KW-1185">Reference proteome</keyword>
<comment type="similarity">
    <text evidence="1">Belongs to the GerABKA family.</text>
</comment>
<dbReference type="Pfam" id="PF03323">
    <property type="entry name" value="GerA"/>
    <property type="match status" value="1"/>
</dbReference>